<keyword evidence="4" id="KW-1185">Reference proteome</keyword>
<dbReference type="AlphaFoldDB" id="A0AAP0LXK2"/>
<keyword evidence="1" id="KW-0175">Coiled coil</keyword>
<sequence length="355" mass="39620">MSKKEALFEERFLVLQRESDLLSVDKWERLGLINQNPSSTPGEDRYMAIACFRDRSSEDFDAFFNRLRSGSSVTTGSTSLKGTLPLCALGTKIKSHDSSLSGFRGTLGTGKRKVGSLFSLPEDFIEGELDLVANKKVSHLAEYVHYTSENITPEVAREMDKLGLDERYNRALKASQDVTFLLSRSLQDLAAIANVQLENEKLKSELQSCRSYEEKLSRENKALKGHLNVVSKEKARMMKDLEELQAKHEDLVSQQKEMIDSAFERIMTEVWSVDPGLVVPRVEKWVDKSAILAAIETERESCLPQSGSLQRSSGVPQPKSPSRTLTSEAHASATSSAFIDLPIIRDKGEDDLLAM</sequence>
<accession>A0AAP0LXK2</accession>
<evidence type="ECO:0000256" key="1">
    <source>
        <dbReference type="SAM" id="Coils"/>
    </source>
</evidence>
<dbReference type="EMBL" id="JBCGBO010000007">
    <property type="protein sequence ID" value="KAK9186789.1"/>
    <property type="molecule type" value="Genomic_DNA"/>
</dbReference>
<reference evidence="3 4" key="1">
    <citation type="submission" date="2024-05" db="EMBL/GenBank/DDBJ databases">
        <title>Haplotype-resolved chromosome-level genome assembly of Huyou (Citrus changshanensis).</title>
        <authorList>
            <person name="Miao C."/>
            <person name="Chen W."/>
            <person name="Wu Y."/>
            <person name="Wang L."/>
            <person name="Zhao S."/>
            <person name="Grierson D."/>
            <person name="Xu C."/>
            <person name="Chen K."/>
        </authorList>
    </citation>
    <scope>NUCLEOTIDE SEQUENCE [LARGE SCALE GENOMIC DNA]</scope>
    <source>
        <strain evidence="3">01-14</strain>
        <tissue evidence="3">Leaf</tissue>
    </source>
</reference>
<name>A0AAP0LXK2_9ROSI</name>
<comment type="caution">
    <text evidence="3">The sequence shown here is derived from an EMBL/GenBank/DDBJ whole genome shotgun (WGS) entry which is preliminary data.</text>
</comment>
<dbReference type="Proteomes" id="UP001428341">
    <property type="component" value="Unassembled WGS sequence"/>
</dbReference>
<feature type="region of interest" description="Disordered" evidence="2">
    <location>
        <begin position="302"/>
        <end position="331"/>
    </location>
</feature>
<feature type="compositionally biased region" description="Polar residues" evidence="2">
    <location>
        <begin position="303"/>
        <end position="323"/>
    </location>
</feature>
<feature type="coiled-coil region" evidence="1">
    <location>
        <begin position="227"/>
        <end position="261"/>
    </location>
</feature>
<organism evidence="3 4">
    <name type="scientific">Citrus x changshan-huyou</name>
    <dbReference type="NCBI Taxonomy" id="2935761"/>
    <lineage>
        <taxon>Eukaryota</taxon>
        <taxon>Viridiplantae</taxon>
        <taxon>Streptophyta</taxon>
        <taxon>Embryophyta</taxon>
        <taxon>Tracheophyta</taxon>
        <taxon>Spermatophyta</taxon>
        <taxon>Magnoliopsida</taxon>
        <taxon>eudicotyledons</taxon>
        <taxon>Gunneridae</taxon>
        <taxon>Pentapetalae</taxon>
        <taxon>rosids</taxon>
        <taxon>malvids</taxon>
        <taxon>Sapindales</taxon>
        <taxon>Rutaceae</taxon>
        <taxon>Aurantioideae</taxon>
        <taxon>Citrus</taxon>
    </lineage>
</organism>
<evidence type="ECO:0000313" key="3">
    <source>
        <dbReference type="EMBL" id="KAK9186789.1"/>
    </source>
</evidence>
<proteinExistence type="predicted"/>
<gene>
    <name evidence="3" type="ORF">WN944_018178</name>
</gene>
<evidence type="ECO:0000256" key="2">
    <source>
        <dbReference type="SAM" id="MobiDB-lite"/>
    </source>
</evidence>
<evidence type="ECO:0000313" key="4">
    <source>
        <dbReference type="Proteomes" id="UP001428341"/>
    </source>
</evidence>
<protein>
    <submittedName>
        <fullName evidence="3">Uncharacterized protein</fullName>
    </submittedName>
</protein>